<dbReference type="SUPFAM" id="SSF56524">
    <property type="entry name" value="Oxidoreductase molybdopterin-binding domain"/>
    <property type="match status" value="1"/>
</dbReference>
<organism evidence="2 3">
    <name type="scientific">Bordetella bronchialis</name>
    <dbReference type="NCBI Taxonomy" id="463025"/>
    <lineage>
        <taxon>Bacteria</taxon>
        <taxon>Pseudomonadati</taxon>
        <taxon>Pseudomonadota</taxon>
        <taxon>Betaproteobacteria</taxon>
        <taxon>Burkholderiales</taxon>
        <taxon>Alcaligenaceae</taxon>
        <taxon>Bordetella</taxon>
    </lineage>
</organism>
<dbReference type="InterPro" id="IPR036374">
    <property type="entry name" value="OxRdtase_Mopterin-bd_sf"/>
</dbReference>
<name>A0A193FZ40_9BORD</name>
<proteinExistence type="predicted"/>
<dbReference type="EMBL" id="CP016171">
    <property type="protein sequence ID" value="ANN72653.1"/>
    <property type="molecule type" value="Genomic_DNA"/>
</dbReference>
<dbReference type="AlphaFoldDB" id="A0A193FZ40"/>
<sequence>MFHHAMRGFLAAAVSSLSLTVGAAAPAHADGAKAEPVRVRVERLGYKQAKYVERIEIVDSFAGLWGGNGGYWEDRGYEWYAGI</sequence>
<dbReference type="STRING" id="463025.BAU08_15990"/>
<gene>
    <name evidence="2" type="ORF">BAU08_15990</name>
</gene>
<dbReference type="Gene3D" id="3.90.420.10">
    <property type="entry name" value="Oxidoreductase, molybdopterin-binding domain"/>
    <property type="match status" value="1"/>
</dbReference>
<accession>A0A193FZ40</accession>
<protein>
    <submittedName>
        <fullName evidence="2">Uncharacterized protein</fullName>
    </submittedName>
</protein>
<dbReference type="Proteomes" id="UP000092213">
    <property type="component" value="Chromosome"/>
</dbReference>
<evidence type="ECO:0000256" key="1">
    <source>
        <dbReference type="SAM" id="SignalP"/>
    </source>
</evidence>
<dbReference type="RefSeq" id="WP_066670396.1">
    <property type="nucleotide sequence ID" value="NZ_CP016171.1"/>
</dbReference>
<evidence type="ECO:0000313" key="3">
    <source>
        <dbReference type="Proteomes" id="UP000092213"/>
    </source>
</evidence>
<feature type="chain" id="PRO_5008258412" evidence="1">
    <location>
        <begin position="30"/>
        <end position="83"/>
    </location>
</feature>
<evidence type="ECO:0000313" key="2">
    <source>
        <dbReference type="EMBL" id="ANN72653.1"/>
    </source>
</evidence>
<keyword evidence="1" id="KW-0732">Signal</keyword>
<feature type="signal peptide" evidence="1">
    <location>
        <begin position="1"/>
        <end position="29"/>
    </location>
</feature>
<reference evidence="2 3" key="1">
    <citation type="submission" date="2016-06" db="EMBL/GenBank/DDBJ databases">
        <title>Complete genome sequences of Bordetella bronchialis and Bordetella flabilis.</title>
        <authorList>
            <person name="LiPuma J.J."/>
            <person name="Spilker T."/>
        </authorList>
    </citation>
    <scope>NUCLEOTIDE SEQUENCE [LARGE SCALE GENOMIC DNA]</scope>
    <source>
        <strain evidence="2 3">AU17976</strain>
    </source>
</reference>